<dbReference type="SUPFAM" id="SSF53335">
    <property type="entry name" value="S-adenosyl-L-methionine-dependent methyltransferases"/>
    <property type="match status" value="1"/>
</dbReference>
<evidence type="ECO:0000313" key="2">
    <source>
        <dbReference type="EMBL" id="TYT76297.1"/>
    </source>
</evidence>
<feature type="domain" description="Methyltransferase type 11" evidence="1">
    <location>
        <begin position="54"/>
        <end position="142"/>
    </location>
</feature>
<sequence>MTTDMDKKNPQLEKWVSDFGNDYIHRNDLEDWKMPVGMEAFRRMIGDLTLQSILEVGSNIGLNLHFIDALFQGRVSLHAVEPNSKAYAKLLEAPIQLKKAWNCDGFSLPPADASMDLVFTNGVLIHVAPEDLGRITDEIVRVSARYILCSEYFSHEPEEKPYHNQSDLLFKRDFGAFYLDRYPFLKVVNYGFLWQREFPIFDNLNWWLFEKP</sequence>
<comment type="caution">
    <text evidence="2">The sequence shown here is derived from an EMBL/GenBank/DDBJ whole genome shotgun (WGS) entry which is preliminary data.</text>
</comment>
<dbReference type="NCBIfam" id="TIGR03587">
    <property type="entry name" value="Pse_Me-ase"/>
    <property type="match status" value="1"/>
</dbReference>
<dbReference type="GO" id="GO:0008757">
    <property type="term" value="F:S-adenosylmethionine-dependent methyltransferase activity"/>
    <property type="evidence" value="ECO:0007669"/>
    <property type="project" value="InterPro"/>
</dbReference>
<evidence type="ECO:0000259" key="1">
    <source>
        <dbReference type="Pfam" id="PF08241"/>
    </source>
</evidence>
<dbReference type="RefSeq" id="WP_139445556.1">
    <property type="nucleotide sequence ID" value="NZ_VDMB01000001.1"/>
</dbReference>
<proteinExistence type="predicted"/>
<name>A0A5Q4VJB1_9BACT</name>
<dbReference type="InterPro" id="IPR020027">
    <property type="entry name" value="Pseudamin_synth-assoc_MeTrfase"/>
</dbReference>
<dbReference type="Gene3D" id="3.40.50.150">
    <property type="entry name" value="Vaccinia Virus protein VP39"/>
    <property type="match status" value="1"/>
</dbReference>
<dbReference type="GO" id="GO:0032259">
    <property type="term" value="P:methylation"/>
    <property type="evidence" value="ECO:0007669"/>
    <property type="project" value="UniProtKB-KW"/>
</dbReference>
<dbReference type="EMBL" id="VDMB01000001">
    <property type="protein sequence ID" value="TYT76297.1"/>
    <property type="molecule type" value="Genomic_DNA"/>
</dbReference>
<keyword evidence="2" id="KW-0808">Transferase</keyword>
<keyword evidence="2" id="KW-0489">Methyltransferase</keyword>
<dbReference type="InterPro" id="IPR029063">
    <property type="entry name" value="SAM-dependent_MTases_sf"/>
</dbReference>
<protein>
    <submittedName>
        <fullName evidence="2">Methyltransferase domain-containing protein</fullName>
    </submittedName>
</protein>
<reference evidence="2 3" key="1">
    <citation type="submission" date="2019-06" db="EMBL/GenBank/DDBJ databases">
        <title>Desulfobotulus mexicanus sp. nov., a novel sulfate-reducing bacterium isolated from the sediment of an alkaline crater lake in Mexico.</title>
        <authorList>
            <person name="Hirschler-Rea A."/>
        </authorList>
    </citation>
    <scope>NUCLEOTIDE SEQUENCE [LARGE SCALE GENOMIC DNA]</scope>
    <source>
        <strain evidence="2 3">PAR22N</strain>
    </source>
</reference>
<keyword evidence="3" id="KW-1185">Reference proteome</keyword>
<gene>
    <name evidence="2" type="ORF">FIM25_01735</name>
</gene>
<dbReference type="Proteomes" id="UP000321899">
    <property type="component" value="Unassembled WGS sequence"/>
</dbReference>
<dbReference type="AlphaFoldDB" id="A0A5Q4VJB1"/>
<dbReference type="InterPro" id="IPR013216">
    <property type="entry name" value="Methyltransf_11"/>
</dbReference>
<organism evidence="2 3">
    <name type="scientific">Desulfobotulus mexicanus</name>
    <dbReference type="NCBI Taxonomy" id="2586642"/>
    <lineage>
        <taxon>Bacteria</taxon>
        <taxon>Pseudomonadati</taxon>
        <taxon>Thermodesulfobacteriota</taxon>
        <taxon>Desulfobacteria</taxon>
        <taxon>Desulfobacterales</taxon>
        <taxon>Desulfobacteraceae</taxon>
        <taxon>Desulfobotulus</taxon>
    </lineage>
</organism>
<accession>A0A5Q4VJB1</accession>
<evidence type="ECO:0000313" key="3">
    <source>
        <dbReference type="Proteomes" id="UP000321899"/>
    </source>
</evidence>
<dbReference type="Pfam" id="PF08241">
    <property type="entry name" value="Methyltransf_11"/>
    <property type="match status" value="1"/>
</dbReference>
<dbReference type="OrthoDB" id="7184189at2"/>